<protein>
    <submittedName>
        <fullName evidence="2">5530_t:CDS:1</fullName>
    </submittedName>
</protein>
<dbReference type="Pfam" id="PF00665">
    <property type="entry name" value="rve"/>
    <property type="match status" value="1"/>
</dbReference>
<feature type="non-terminal residue" evidence="2">
    <location>
        <position position="233"/>
    </location>
</feature>
<dbReference type="GO" id="GO:0003676">
    <property type="term" value="F:nucleic acid binding"/>
    <property type="evidence" value="ECO:0007669"/>
    <property type="project" value="InterPro"/>
</dbReference>
<dbReference type="GO" id="GO:0015074">
    <property type="term" value="P:DNA integration"/>
    <property type="evidence" value="ECO:0007669"/>
    <property type="project" value="InterPro"/>
</dbReference>
<dbReference type="OrthoDB" id="10267344at2759"/>
<accession>A0A9N9DZN2</accession>
<name>A0A9N9DZN2_9GLOM</name>
<dbReference type="Pfam" id="PF17921">
    <property type="entry name" value="Integrase_H2C2"/>
    <property type="match status" value="1"/>
</dbReference>
<gene>
    <name evidence="2" type="ORF">POCULU_LOCUS10108</name>
</gene>
<dbReference type="PROSITE" id="PS50994">
    <property type="entry name" value="INTEGRASE"/>
    <property type="match status" value="1"/>
</dbReference>
<sequence length="233" mass="26956">MVKLLKVPNTPEDFNDIVSYLQSGVFASKYNTSTKRGNLRRRCQGLTYDDKSGCLFYTEKLTDENSQPVKKRLIPTYDKELREALIEKFHVGASHFEYHKTYTMLYEKHIGITQNEVKEFVRKCPTCIRNVSIKEKNDITPIIASASLERLQMDLVDLLSFAEHNDGYSYILTMIDVFSRYVWVIPLKDKEGSTINKKLTRHFSMFGPPTELQSDNGSEFITDVLKKTCETLK</sequence>
<dbReference type="EMBL" id="CAJVPJ010004638">
    <property type="protein sequence ID" value="CAG8654130.1"/>
    <property type="molecule type" value="Genomic_DNA"/>
</dbReference>
<feature type="domain" description="Integrase catalytic" evidence="1">
    <location>
        <begin position="137"/>
        <end position="233"/>
    </location>
</feature>
<evidence type="ECO:0000313" key="3">
    <source>
        <dbReference type="Proteomes" id="UP000789572"/>
    </source>
</evidence>
<evidence type="ECO:0000259" key="1">
    <source>
        <dbReference type="PROSITE" id="PS50994"/>
    </source>
</evidence>
<dbReference type="InterPro" id="IPR012337">
    <property type="entry name" value="RNaseH-like_sf"/>
</dbReference>
<dbReference type="InterPro" id="IPR036397">
    <property type="entry name" value="RNaseH_sf"/>
</dbReference>
<dbReference type="Gene3D" id="3.30.420.10">
    <property type="entry name" value="Ribonuclease H-like superfamily/Ribonuclease H"/>
    <property type="match status" value="1"/>
</dbReference>
<dbReference type="InterPro" id="IPR050951">
    <property type="entry name" value="Retrovirus_Pol_polyprotein"/>
</dbReference>
<dbReference type="Proteomes" id="UP000789572">
    <property type="component" value="Unassembled WGS sequence"/>
</dbReference>
<dbReference type="Gene3D" id="1.10.340.70">
    <property type="match status" value="1"/>
</dbReference>
<dbReference type="SUPFAM" id="SSF53098">
    <property type="entry name" value="Ribonuclease H-like"/>
    <property type="match status" value="1"/>
</dbReference>
<reference evidence="2" key="1">
    <citation type="submission" date="2021-06" db="EMBL/GenBank/DDBJ databases">
        <authorList>
            <person name="Kallberg Y."/>
            <person name="Tangrot J."/>
            <person name="Rosling A."/>
        </authorList>
    </citation>
    <scope>NUCLEOTIDE SEQUENCE</scope>
    <source>
        <strain evidence="2">IA702</strain>
    </source>
</reference>
<evidence type="ECO:0000313" key="2">
    <source>
        <dbReference type="EMBL" id="CAG8654130.1"/>
    </source>
</evidence>
<dbReference type="PANTHER" id="PTHR37984">
    <property type="entry name" value="PROTEIN CBG26694"/>
    <property type="match status" value="1"/>
</dbReference>
<dbReference type="InterPro" id="IPR041588">
    <property type="entry name" value="Integrase_H2C2"/>
</dbReference>
<proteinExistence type="predicted"/>
<organism evidence="2 3">
    <name type="scientific">Paraglomus occultum</name>
    <dbReference type="NCBI Taxonomy" id="144539"/>
    <lineage>
        <taxon>Eukaryota</taxon>
        <taxon>Fungi</taxon>
        <taxon>Fungi incertae sedis</taxon>
        <taxon>Mucoromycota</taxon>
        <taxon>Glomeromycotina</taxon>
        <taxon>Glomeromycetes</taxon>
        <taxon>Paraglomerales</taxon>
        <taxon>Paraglomeraceae</taxon>
        <taxon>Paraglomus</taxon>
    </lineage>
</organism>
<keyword evidence="3" id="KW-1185">Reference proteome</keyword>
<comment type="caution">
    <text evidence="2">The sequence shown here is derived from an EMBL/GenBank/DDBJ whole genome shotgun (WGS) entry which is preliminary data.</text>
</comment>
<dbReference type="GO" id="GO:0005634">
    <property type="term" value="C:nucleus"/>
    <property type="evidence" value="ECO:0007669"/>
    <property type="project" value="UniProtKB-ARBA"/>
</dbReference>
<dbReference type="InterPro" id="IPR001584">
    <property type="entry name" value="Integrase_cat-core"/>
</dbReference>
<dbReference type="AlphaFoldDB" id="A0A9N9DZN2"/>
<dbReference type="PANTHER" id="PTHR37984:SF15">
    <property type="entry name" value="INTEGRASE CATALYTIC DOMAIN-CONTAINING PROTEIN"/>
    <property type="match status" value="1"/>
</dbReference>